<evidence type="ECO:0000256" key="8">
    <source>
        <dbReference type="ARBA" id="ARBA00022982"/>
    </source>
</evidence>
<evidence type="ECO:0000256" key="9">
    <source>
        <dbReference type="ARBA" id="ARBA00023128"/>
    </source>
</evidence>
<gene>
    <name evidence="14" type="primary">LOC101845920</name>
</gene>
<keyword evidence="11" id="KW-1015">Disulfide bond</keyword>
<keyword evidence="13" id="KW-1185">Reference proteome</keyword>
<keyword evidence="6" id="KW-0679">Respiratory chain</keyword>
<evidence type="ECO:0000256" key="6">
    <source>
        <dbReference type="ARBA" id="ARBA00022660"/>
    </source>
</evidence>
<organism evidence="13 14">
    <name type="scientific">Aplysia californica</name>
    <name type="common">California sea hare</name>
    <dbReference type="NCBI Taxonomy" id="6500"/>
    <lineage>
        <taxon>Eukaryota</taxon>
        <taxon>Metazoa</taxon>
        <taxon>Spiralia</taxon>
        <taxon>Lophotrochozoa</taxon>
        <taxon>Mollusca</taxon>
        <taxon>Gastropoda</taxon>
        <taxon>Heterobranchia</taxon>
        <taxon>Euthyneura</taxon>
        <taxon>Tectipleura</taxon>
        <taxon>Aplysiida</taxon>
        <taxon>Aplysioidea</taxon>
        <taxon>Aplysiidae</taxon>
        <taxon>Aplysia</taxon>
    </lineage>
</organism>
<dbReference type="Proteomes" id="UP000694888">
    <property type="component" value="Unplaced"/>
</dbReference>
<dbReference type="Pfam" id="PF10200">
    <property type="entry name" value="Ndufs5"/>
    <property type="match status" value="1"/>
</dbReference>
<protein>
    <submittedName>
        <fullName evidence="14">NADH dehydrogenase [ubiquinone] iron-sulfur protein 5</fullName>
    </submittedName>
</protein>
<keyword evidence="9" id="KW-0496">Mitochondrion</keyword>
<keyword evidence="8" id="KW-0249">Electron transport</keyword>
<evidence type="ECO:0000256" key="5">
    <source>
        <dbReference type="ARBA" id="ARBA00022448"/>
    </source>
</evidence>
<feature type="region of interest" description="Disordered" evidence="12">
    <location>
        <begin position="72"/>
        <end position="96"/>
    </location>
</feature>
<evidence type="ECO:0000256" key="2">
    <source>
        <dbReference type="ARBA" id="ARBA00004569"/>
    </source>
</evidence>
<keyword evidence="10" id="KW-0472">Membrane</keyword>
<evidence type="ECO:0000256" key="4">
    <source>
        <dbReference type="ARBA" id="ARBA00007372"/>
    </source>
</evidence>
<evidence type="ECO:0000256" key="12">
    <source>
        <dbReference type="SAM" id="MobiDB-lite"/>
    </source>
</evidence>
<dbReference type="RefSeq" id="XP_005097752.1">
    <property type="nucleotide sequence ID" value="XM_005097695.3"/>
</dbReference>
<keyword evidence="5" id="KW-0813">Transport</keyword>
<reference evidence="14" key="1">
    <citation type="submission" date="2025-08" db="UniProtKB">
        <authorList>
            <consortium name="RefSeq"/>
        </authorList>
    </citation>
    <scope>IDENTIFICATION</scope>
</reference>
<evidence type="ECO:0000256" key="1">
    <source>
        <dbReference type="ARBA" id="ARBA00003195"/>
    </source>
</evidence>
<evidence type="ECO:0000256" key="3">
    <source>
        <dbReference type="ARBA" id="ARBA00004637"/>
    </source>
</evidence>
<comment type="function">
    <text evidence="1">Accessory subunit of the mitochondrial membrane respiratory chain NADH dehydrogenase (Complex I), that is believed not to be involved in catalysis. Complex I functions in the transfer of electrons from NADH to the respiratory chain. The immediate electron acceptor for the enzyme is believed to be ubiquinone.</text>
</comment>
<dbReference type="InterPro" id="IPR019342">
    <property type="entry name" value="NADH_UbQ_OxRdtase_FeS-su5"/>
</dbReference>
<evidence type="ECO:0000313" key="13">
    <source>
        <dbReference type="Proteomes" id="UP000694888"/>
    </source>
</evidence>
<evidence type="ECO:0000256" key="11">
    <source>
        <dbReference type="ARBA" id="ARBA00023157"/>
    </source>
</evidence>
<comment type="subcellular location">
    <subcellularLocation>
        <location evidence="3">Mitochondrion inner membrane</location>
        <topology evidence="3">Peripheral membrane protein</topology>
    </subcellularLocation>
    <subcellularLocation>
        <location evidence="2">Mitochondrion intermembrane space</location>
    </subcellularLocation>
</comment>
<dbReference type="PANTHER" id="PTHR21268">
    <property type="entry name" value="NADH DEHYDROGENASE [UBIQUINONE] IRON-SULFUR PROTEIN 5"/>
    <property type="match status" value="1"/>
</dbReference>
<name>A0ABM0JND7_APLCA</name>
<feature type="compositionally biased region" description="Basic and acidic residues" evidence="12">
    <location>
        <begin position="87"/>
        <end position="96"/>
    </location>
</feature>
<dbReference type="GeneID" id="101845920"/>
<accession>A0ABM0JND7</accession>
<evidence type="ECO:0000313" key="14">
    <source>
        <dbReference type="RefSeq" id="XP_005097752.1"/>
    </source>
</evidence>
<dbReference type="PANTHER" id="PTHR21268:SF2">
    <property type="entry name" value="NADH DEHYDROGENASE [UBIQUINONE] IRON-SULFUR PROTEIN 5"/>
    <property type="match status" value="1"/>
</dbReference>
<keyword evidence="7" id="KW-0999">Mitochondrion inner membrane</keyword>
<comment type="similarity">
    <text evidence="4">Belongs to the complex I NDUFS5 subunit family.</text>
</comment>
<proteinExistence type="inferred from homology"/>
<evidence type="ECO:0000256" key="10">
    <source>
        <dbReference type="ARBA" id="ARBA00023136"/>
    </source>
</evidence>
<evidence type="ECO:0000256" key="7">
    <source>
        <dbReference type="ARBA" id="ARBA00022792"/>
    </source>
</evidence>
<sequence length="96" mass="11278">MPTLPIIYTPFTKLQAGWGTRQGSTCGEFEMDFVRCASRVGMNKAKFECLKEIEDFHECLWRSKQTQRTDIMEAERKRQKRPYIEPLGKDIPGKEY</sequence>